<dbReference type="InterPro" id="IPR003439">
    <property type="entry name" value="ABC_transporter-like_ATP-bd"/>
</dbReference>
<dbReference type="GO" id="GO:0005886">
    <property type="term" value="C:plasma membrane"/>
    <property type="evidence" value="ECO:0007669"/>
    <property type="project" value="UniProtKB-SubCell"/>
</dbReference>
<evidence type="ECO:0000259" key="10">
    <source>
        <dbReference type="PROSITE" id="PS50893"/>
    </source>
</evidence>
<gene>
    <name evidence="11" type="ORF">BLL40_08435</name>
</gene>
<feature type="domain" description="ABC transporter" evidence="10">
    <location>
        <begin position="2"/>
        <end position="250"/>
    </location>
</feature>
<keyword evidence="5" id="KW-0997">Cell inner membrane</keyword>
<evidence type="ECO:0000256" key="1">
    <source>
        <dbReference type="ARBA" id="ARBA00004202"/>
    </source>
</evidence>
<evidence type="ECO:0000256" key="6">
    <source>
        <dbReference type="ARBA" id="ARBA00022741"/>
    </source>
</evidence>
<evidence type="ECO:0000256" key="8">
    <source>
        <dbReference type="ARBA" id="ARBA00022967"/>
    </source>
</evidence>
<dbReference type="Gene3D" id="3.40.50.300">
    <property type="entry name" value="P-loop containing nucleotide triphosphate hydrolases"/>
    <property type="match status" value="1"/>
</dbReference>
<comment type="similarity">
    <text evidence="2">Belongs to the ABC transporter superfamily.</text>
</comment>
<dbReference type="InterPro" id="IPR027417">
    <property type="entry name" value="P-loop_NTPase"/>
</dbReference>
<keyword evidence="3" id="KW-0813">Transport</keyword>
<dbReference type="PANTHER" id="PTHR43297:SF14">
    <property type="entry name" value="ATPASE AAA-TYPE CORE DOMAIN-CONTAINING PROTEIN"/>
    <property type="match status" value="1"/>
</dbReference>
<keyword evidence="12" id="KW-1185">Reference proteome</keyword>
<dbReference type="OrthoDB" id="9802264at2"/>
<dbReference type="InterPro" id="IPR050388">
    <property type="entry name" value="ABC_Ni/Peptide_Import"/>
</dbReference>
<dbReference type="InterPro" id="IPR017871">
    <property type="entry name" value="ABC_transporter-like_CS"/>
</dbReference>
<dbReference type="AlphaFoldDB" id="A0A1Q5P3K2"/>
<keyword evidence="8" id="KW-1278">Translocase</keyword>
<proteinExistence type="inferred from homology"/>
<evidence type="ECO:0000256" key="9">
    <source>
        <dbReference type="ARBA" id="ARBA00023136"/>
    </source>
</evidence>
<evidence type="ECO:0000256" key="2">
    <source>
        <dbReference type="ARBA" id="ARBA00005417"/>
    </source>
</evidence>
<dbReference type="CDD" id="cd03257">
    <property type="entry name" value="ABC_NikE_OppD_transporters"/>
    <property type="match status" value="1"/>
</dbReference>
<evidence type="ECO:0000313" key="11">
    <source>
        <dbReference type="EMBL" id="OKL36751.1"/>
    </source>
</evidence>
<reference evidence="11 12" key="1">
    <citation type="submission" date="2016-12" db="EMBL/GenBank/DDBJ databases">
        <title>Domibacillus sp. SAOS 44 whole genome sequencing.</title>
        <authorList>
            <person name="Verma A."/>
            <person name="Krishnamurthi S."/>
        </authorList>
    </citation>
    <scope>NUCLEOTIDE SEQUENCE [LARGE SCALE GENOMIC DNA]</scope>
    <source>
        <strain evidence="11 12">SAOS 44</strain>
    </source>
</reference>
<dbReference type="InterPro" id="IPR003593">
    <property type="entry name" value="AAA+_ATPase"/>
</dbReference>
<dbReference type="GO" id="GO:0005524">
    <property type="term" value="F:ATP binding"/>
    <property type="evidence" value="ECO:0007669"/>
    <property type="project" value="UniProtKB-KW"/>
</dbReference>
<evidence type="ECO:0000256" key="7">
    <source>
        <dbReference type="ARBA" id="ARBA00022840"/>
    </source>
</evidence>
<dbReference type="RefSeq" id="WP_073711475.1">
    <property type="nucleotide sequence ID" value="NZ_MRWQ01000006.1"/>
</dbReference>
<evidence type="ECO:0000256" key="4">
    <source>
        <dbReference type="ARBA" id="ARBA00022475"/>
    </source>
</evidence>
<keyword evidence="4" id="KW-1003">Cell membrane</keyword>
<dbReference type="GO" id="GO:0016887">
    <property type="term" value="F:ATP hydrolysis activity"/>
    <property type="evidence" value="ECO:0007669"/>
    <property type="project" value="InterPro"/>
</dbReference>
<sequence length="285" mass="32183">MLEVKNLSVFVQRDTEEIQVVQDISFQVPKGKIVGIVGESGSGKSMICTTILQLFRESRRVSGKVLFQGESLLAKNKEEMRKLRGKEIALIMQNPMAMFNPMLSIGDHFIETIQAHVNISKKEAKQKALEQLSRYQLPEENILQKYPHELSGGMLQRIMIAMAVSHRPSLLVADEPTTALDTMTQLRILDELLEYQQEAGTSMLIVSHDLGVIAKLADDLIVMRRGLIVEYGPASLVLEQPLHSYTQALLAVKKENSTLEQLVDHYEEPMLGSLVEWKPGYWVRQ</sequence>
<comment type="subcellular location">
    <subcellularLocation>
        <location evidence="1">Cell membrane</location>
        <topology evidence="1">Peripheral membrane protein</topology>
    </subcellularLocation>
</comment>
<dbReference type="PROSITE" id="PS50893">
    <property type="entry name" value="ABC_TRANSPORTER_2"/>
    <property type="match status" value="1"/>
</dbReference>
<organism evidence="11 12">
    <name type="scientific">Domibacillus mangrovi</name>
    <dbReference type="NCBI Taxonomy" id="1714354"/>
    <lineage>
        <taxon>Bacteria</taxon>
        <taxon>Bacillati</taxon>
        <taxon>Bacillota</taxon>
        <taxon>Bacilli</taxon>
        <taxon>Bacillales</taxon>
        <taxon>Bacillaceae</taxon>
        <taxon>Domibacillus</taxon>
    </lineage>
</organism>
<dbReference type="PROSITE" id="PS00211">
    <property type="entry name" value="ABC_TRANSPORTER_1"/>
    <property type="match status" value="1"/>
</dbReference>
<dbReference type="PANTHER" id="PTHR43297">
    <property type="entry name" value="OLIGOPEPTIDE TRANSPORT ATP-BINDING PROTEIN APPD"/>
    <property type="match status" value="1"/>
</dbReference>
<comment type="caution">
    <text evidence="11">The sequence shown here is derived from an EMBL/GenBank/DDBJ whole genome shotgun (WGS) entry which is preliminary data.</text>
</comment>
<dbReference type="Proteomes" id="UP000186524">
    <property type="component" value="Unassembled WGS sequence"/>
</dbReference>
<keyword evidence="7 11" id="KW-0067">ATP-binding</keyword>
<accession>A0A1Q5P3K2</accession>
<dbReference type="EMBL" id="MRWQ01000006">
    <property type="protein sequence ID" value="OKL36751.1"/>
    <property type="molecule type" value="Genomic_DNA"/>
</dbReference>
<name>A0A1Q5P3K2_9BACI</name>
<dbReference type="Pfam" id="PF00005">
    <property type="entry name" value="ABC_tran"/>
    <property type="match status" value="1"/>
</dbReference>
<evidence type="ECO:0000256" key="3">
    <source>
        <dbReference type="ARBA" id="ARBA00022448"/>
    </source>
</evidence>
<evidence type="ECO:0000313" key="12">
    <source>
        <dbReference type="Proteomes" id="UP000186524"/>
    </source>
</evidence>
<dbReference type="SMART" id="SM00382">
    <property type="entry name" value="AAA"/>
    <property type="match status" value="1"/>
</dbReference>
<protein>
    <submittedName>
        <fullName evidence="11">Peptide ABC transporter ATP-binding protein</fullName>
    </submittedName>
</protein>
<keyword evidence="9" id="KW-0472">Membrane</keyword>
<keyword evidence="6" id="KW-0547">Nucleotide-binding</keyword>
<dbReference type="STRING" id="1714354.BLL40_08435"/>
<evidence type="ECO:0000256" key="5">
    <source>
        <dbReference type="ARBA" id="ARBA00022519"/>
    </source>
</evidence>
<dbReference type="SUPFAM" id="SSF52540">
    <property type="entry name" value="P-loop containing nucleoside triphosphate hydrolases"/>
    <property type="match status" value="1"/>
</dbReference>